<proteinExistence type="predicted"/>
<evidence type="ECO:0000313" key="2">
    <source>
        <dbReference type="Proteomes" id="UP001062846"/>
    </source>
</evidence>
<organism evidence="1 2">
    <name type="scientific">Rhododendron molle</name>
    <name type="common">Chinese azalea</name>
    <name type="synonym">Azalea mollis</name>
    <dbReference type="NCBI Taxonomy" id="49168"/>
    <lineage>
        <taxon>Eukaryota</taxon>
        <taxon>Viridiplantae</taxon>
        <taxon>Streptophyta</taxon>
        <taxon>Embryophyta</taxon>
        <taxon>Tracheophyta</taxon>
        <taxon>Spermatophyta</taxon>
        <taxon>Magnoliopsida</taxon>
        <taxon>eudicotyledons</taxon>
        <taxon>Gunneridae</taxon>
        <taxon>Pentapetalae</taxon>
        <taxon>asterids</taxon>
        <taxon>Ericales</taxon>
        <taxon>Ericaceae</taxon>
        <taxon>Ericoideae</taxon>
        <taxon>Rhodoreae</taxon>
        <taxon>Rhododendron</taxon>
    </lineage>
</organism>
<keyword evidence="2" id="KW-1185">Reference proteome</keyword>
<reference evidence="1" key="1">
    <citation type="submission" date="2022-02" db="EMBL/GenBank/DDBJ databases">
        <title>Plant Genome Project.</title>
        <authorList>
            <person name="Zhang R.-G."/>
        </authorList>
    </citation>
    <scope>NUCLEOTIDE SEQUENCE</scope>
    <source>
        <strain evidence="1">AT1</strain>
    </source>
</reference>
<accession>A0ACC0N6H6</accession>
<dbReference type="EMBL" id="CM046394">
    <property type="protein sequence ID" value="KAI8548684.1"/>
    <property type="molecule type" value="Genomic_DNA"/>
</dbReference>
<protein>
    <submittedName>
        <fullName evidence="1">Uncharacterized protein</fullName>
    </submittedName>
</protein>
<evidence type="ECO:0000313" key="1">
    <source>
        <dbReference type="EMBL" id="KAI8548684.1"/>
    </source>
</evidence>
<gene>
    <name evidence="1" type="ORF">RHMOL_Rhmol07G0293000</name>
</gene>
<sequence length="169" mass="19603">MPPPVRRHLCPLSLLTISTAATTTTINTDARHNRHPAHRRRQPRLQRPIEHRGPEPKQPLFSPNSHFSRPRWFSVRDQEILAAKSKIENALIAKNEGELYAPLSRNVACHDWNCWVILDAYVDVENELYGDEPFINGHAVLYDPKYHKQWTSRNNYEGGPESTLRSFLF</sequence>
<name>A0ACC0N6H6_RHOML</name>
<dbReference type="Proteomes" id="UP001062846">
    <property type="component" value="Chromosome 7"/>
</dbReference>
<comment type="caution">
    <text evidence="1">The sequence shown here is derived from an EMBL/GenBank/DDBJ whole genome shotgun (WGS) entry which is preliminary data.</text>
</comment>